<protein>
    <submittedName>
        <fullName evidence="2">Uncharacterized protein</fullName>
    </submittedName>
</protein>
<keyword evidence="3" id="KW-1185">Reference proteome</keyword>
<reference evidence="2 3" key="1">
    <citation type="journal article" date="2024" name="bioRxiv">
        <title>A reference genome for Trichogramma kaykai: A tiny desert-dwelling parasitoid wasp with competing sex-ratio distorters.</title>
        <authorList>
            <person name="Culotta J."/>
            <person name="Lindsey A.R."/>
        </authorList>
    </citation>
    <scope>NUCLEOTIDE SEQUENCE [LARGE SCALE GENOMIC DNA]</scope>
    <source>
        <strain evidence="2 3">KSX58</strain>
    </source>
</reference>
<accession>A0ABD2VWR5</accession>
<feature type="region of interest" description="Disordered" evidence="1">
    <location>
        <begin position="73"/>
        <end position="110"/>
    </location>
</feature>
<comment type="caution">
    <text evidence="2">The sequence shown here is derived from an EMBL/GenBank/DDBJ whole genome shotgun (WGS) entry which is preliminary data.</text>
</comment>
<name>A0ABD2VWR5_9HYME</name>
<evidence type="ECO:0000313" key="3">
    <source>
        <dbReference type="Proteomes" id="UP001627154"/>
    </source>
</evidence>
<gene>
    <name evidence="2" type="ORF">TKK_019222</name>
</gene>
<evidence type="ECO:0000256" key="1">
    <source>
        <dbReference type="SAM" id="MobiDB-lite"/>
    </source>
</evidence>
<dbReference type="Proteomes" id="UP001627154">
    <property type="component" value="Unassembled WGS sequence"/>
</dbReference>
<sequence>MMADHLLKLHDESHVNWTRYPLRMVRVSGDLDIPYISHSHVTCAVQQRQHQQQQQQQQEFKWKYRLLLRSIEGRRRRSGGGGDGGGAEEEGMRDRCRASNDTILRALDSR</sequence>
<evidence type="ECO:0000313" key="2">
    <source>
        <dbReference type="EMBL" id="KAL3385237.1"/>
    </source>
</evidence>
<dbReference type="EMBL" id="JBJJXI010000159">
    <property type="protein sequence ID" value="KAL3385237.1"/>
    <property type="molecule type" value="Genomic_DNA"/>
</dbReference>
<organism evidence="2 3">
    <name type="scientific">Trichogramma kaykai</name>
    <dbReference type="NCBI Taxonomy" id="54128"/>
    <lineage>
        <taxon>Eukaryota</taxon>
        <taxon>Metazoa</taxon>
        <taxon>Ecdysozoa</taxon>
        <taxon>Arthropoda</taxon>
        <taxon>Hexapoda</taxon>
        <taxon>Insecta</taxon>
        <taxon>Pterygota</taxon>
        <taxon>Neoptera</taxon>
        <taxon>Endopterygota</taxon>
        <taxon>Hymenoptera</taxon>
        <taxon>Apocrita</taxon>
        <taxon>Proctotrupomorpha</taxon>
        <taxon>Chalcidoidea</taxon>
        <taxon>Trichogrammatidae</taxon>
        <taxon>Trichogramma</taxon>
    </lineage>
</organism>
<proteinExistence type="predicted"/>
<dbReference type="AlphaFoldDB" id="A0ABD2VWR5"/>